<reference evidence="2 3" key="1">
    <citation type="journal article" date="2008" name="Nature">
        <title>The genome of Laccaria bicolor provides insights into mycorrhizal symbiosis.</title>
        <authorList>
            <person name="Martin F."/>
            <person name="Aerts A."/>
            <person name="Ahren D."/>
            <person name="Brun A."/>
            <person name="Danchin E.G.J."/>
            <person name="Duchaussoy F."/>
            <person name="Gibon J."/>
            <person name="Kohler A."/>
            <person name="Lindquist E."/>
            <person name="Pereda V."/>
            <person name="Salamov A."/>
            <person name="Shapiro H.J."/>
            <person name="Wuyts J."/>
            <person name="Blaudez D."/>
            <person name="Buee M."/>
            <person name="Brokstein P."/>
            <person name="Canbaeck B."/>
            <person name="Cohen D."/>
            <person name="Courty P.E."/>
            <person name="Coutinho P.M."/>
            <person name="Delaruelle C."/>
            <person name="Detter J.C."/>
            <person name="Deveau A."/>
            <person name="DiFazio S."/>
            <person name="Duplessis S."/>
            <person name="Fraissinet-Tachet L."/>
            <person name="Lucic E."/>
            <person name="Frey-Klett P."/>
            <person name="Fourrey C."/>
            <person name="Feussner I."/>
            <person name="Gay G."/>
            <person name="Grimwood J."/>
            <person name="Hoegger P.J."/>
            <person name="Jain P."/>
            <person name="Kilaru S."/>
            <person name="Labbe J."/>
            <person name="Lin Y.C."/>
            <person name="Legue V."/>
            <person name="Le Tacon F."/>
            <person name="Marmeisse R."/>
            <person name="Melayah D."/>
            <person name="Montanini B."/>
            <person name="Muratet M."/>
            <person name="Nehls U."/>
            <person name="Niculita-Hirzel H."/>
            <person name="Oudot-Le Secq M.P."/>
            <person name="Peter M."/>
            <person name="Quesneville H."/>
            <person name="Rajashekar B."/>
            <person name="Reich M."/>
            <person name="Rouhier N."/>
            <person name="Schmutz J."/>
            <person name="Yin T."/>
            <person name="Chalot M."/>
            <person name="Henrissat B."/>
            <person name="Kuees U."/>
            <person name="Lucas S."/>
            <person name="Van de Peer Y."/>
            <person name="Podila G.K."/>
            <person name="Polle A."/>
            <person name="Pukkila P.J."/>
            <person name="Richardson P.M."/>
            <person name="Rouze P."/>
            <person name="Sanders I.R."/>
            <person name="Stajich J.E."/>
            <person name="Tunlid A."/>
            <person name="Tuskan G."/>
            <person name="Grigoriev I.V."/>
        </authorList>
    </citation>
    <scope>NUCLEOTIDE SEQUENCE [LARGE SCALE GENOMIC DNA]</scope>
    <source>
        <strain evidence="3">S238N-H82 / ATCC MYA-4686</strain>
    </source>
</reference>
<accession>B0CYK9</accession>
<evidence type="ECO:0000256" key="1">
    <source>
        <dbReference type="SAM" id="Phobius"/>
    </source>
</evidence>
<dbReference type="SUPFAM" id="SSF50978">
    <property type="entry name" value="WD40 repeat-like"/>
    <property type="match status" value="1"/>
</dbReference>
<name>B0CYK9_LACBS</name>
<dbReference type="AlphaFoldDB" id="B0CYK9"/>
<dbReference type="RefSeq" id="XP_001877167.1">
    <property type="nucleotide sequence ID" value="XM_001877132.1"/>
</dbReference>
<keyword evidence="1" id="KW-0812">Transmembrane</keyword>
<dbReference type="InterPro" id="IPR036322">
    <property type="entry name" value="WD40_repeat_dom_sf"/>
</dbReference>
<dbReference type="GeneID" id="6072576"/>
<dbReference type="EMBL" id="DS547094">
    <property type="protein sequence ID" value="EDR12903.1"/>
    <property type="molecule type" value="Genomic_DNA"/>
</dbReference>
<evidence type="ECO:0000313" key="3">
    <source>
        <dbReference type="Proteomes" id="UP000001194"/>
    </source>
</evidence>
<dbReference type="Proteomes" id="UP000001194">
    <property type="component" value="Unassembled WGS sequence"/>
</dbReference>
<proteinExistence type="predicted"/>
<dbReference type="Gene3D" id="2.130.10.10">
    <property type="entry name" value="YVTN repeat-like/Quinoprotein amine dehydrogenase"/>
    <property type="match status" value="1"/>
</dbReference>
<evidence type="ECO:0000313" key="2">
    <source>
        <dbReference type="EMBL" id="EDR12903.1"/>
    </source>
</evidence>
<sequence length="313" mass="34806">MHVAATIPLFLQSLQARRSDVPLGMEPWGRLFPSCSKIGDSQTYSNNRHPPIMNPTTDCNPIVRSKEKLVRHTSKVRFLNLSNDGSFLLSAVIVWNLKRGLHQAINPSNGLVTALAWIPIGADVNGAFAFGCRDGVIHLYCRTGNKDSFTYSASVHLEDGSVKHLGFNSNLLCVVGVGVTAERAHFWRIDGKGHLIAVPQPEDEPAFVDGFPKYVFRPEIAFRYANGDHILIKPSIELGAIDLNRWATRAPGLIYAIHSVFHAQKVHEFAGLVFAVVKLIFAIMVILALFAINIYIFLIYKSSLYYDSFLRSD</sequence>
<keyword evidence="1" id="KW-1133">Transmembrane helix</keyword>
<protein>
    <submittedName>
        <fullName evidence="2">Predicted protein</fullName>
    </submittedName>
</protein>
<organism evidence="3">
    <name type="scientific">Laccaria bicolor (strain S238N-H82 / ATCC MYA-4686)</name>
    <name type="common">Bicoloured deceiver</name>
    <name type="synonym">Laccaria laccata var. bicolor</name>
    <dbReference type="NCBI Taxonomy" id="486041"/>
    <lineage>
        <taxon>Eukaryota</taxon>
        <taxon>Fungi</taxon>
        <taxon>Dikarya</taxon>
        <taxon>Basidiomycota</taxon>
        <taxon>Agaricomycotina</taxon>
        <taxon>Agaricomycetes</taxon>
        <taxon>Agaricomycetidae</taxon>
        <taxon>Agaricales</taxon>
        <taxon>Agaricineae</taxon>
        <taxon>Hydnangiaceae</taxon>
        <taxon>Laccaria</taxon>
    </lineage>
</organism>
<dbReference type="InterPro" id="IPR015943">
    <property type="entry name" value="WD40/YVTN_repeat-like_dom_sf"/>
</dbReference>
<feature type="transmembrane region" description="Helical" evidence="1">
    <location>
        <begin position="269"/>
        <end position="300"/>
    </location>
</feature>
<gene>
    <name evidence="2" type="ORF">LACBIDRAFT_311907</name>
</gene>
<dbReference type="HOGENOM" id="CLU_077186_0_0_1"/>
<dbReference type="KEGG" id="lbc:LACBIDRAFT_311907"/>
<dbReference type="OrthoDB" id="10328886at2759"/>
<keyword evidence="3" id="KW-1185">Reference proteome</keyword>
<dbReference type="InParanoid" id="B0CYK9"/>
<keyword evidence="1" id="KW-0472">Membrane</keyword>